<keyword evidence="9 14" id="KW-0249">Electron transport</keyword>
<dbReference type="SUPFAM" id="SSF52218">
    <property type="entry name" value="Flavoproteins"/>
    <property type="match status" value="1"/>
</dbReference>
<evidence type="ECO:0000256" key="10">
    <source>
        <dbReference type="ARBA" id="ARBA00023002"/>
    </source>
</evidence>
<dbReference type="InterPro" id="IPR001128">
    <property type="entry name" value="Cyt_P450"/>
</dbReference>
<dbReference type="InterPro" id="IPR029039">
    <property type="entry name" value="Flavoprotein-like_sf"/>
</dbReference>
<dbReference type="GO" id="GO:0003958">
    <property type="term" value="F:NADPH-hemoprotein reductase activity"/>
    <property type="evidence" value="ECO:0007669"/>
    <property type="project" value="UniProtKB-UniRule"/>
</dbReference>
<gene>
    <name evidence="18" type="ORF">F0357_06780</name>
</gene>
<dbReference type="PRINTS" id="PR00371">
    <property type="entry name" value="FPNCR"/>
</dbReference>
<feature type="domain" description="FAD-binding FR-type" evidence="17">
    <location>
        <begin position="769"/>
        <end position="1002"/>
    </location>
</feature>
<dbReference type="InterPro" id="IPR039261">
    <property type="entry name" value="FNR_nucleotide-bd"/>
</dbReference>
<dbReference type="InterPro" id="IPR008254">
    <property type="entry name" value="Flavodoxin/NO_synth"/>
</dbReference>
<dbReference type="InterPro" id="IPR001433">
    <property type="entry name" value="OxRdtase_FAD/NAD-bd"/>
</dbReference>
<dbReference type="SUPFAM" id="SSF52343">
    <property type="entry name" value="Ferredoxin reductase-like, C-terminal NADP-linked domain"/>
    <property type="match status" value="1"/>
</dbReference>
<keyword evidence="11 14" id="KW-0408">Iron</keyword>
<dbReference type="PROSITE" id="PS50902">
    <property type="entry name" value="FLAVODOXIN_LIKE"/>
    <property type="match status" value="1"/>
</dbReference>
<dbReference type="Proteomes" id="UP000332515">
    <property type="component" value="Unassembled WGS sequence"/>
</dbReference>
<dbReference type="Pfam" id="PF00067">
    <property type="entry name" value="p450"/>
    <property type="match status" value="1"/>
</dbReference>
<organism evidence="18 19">
    <name type="scientific">Segnochrobactrum spirostomi</name>
    <dbReference type="NCBI Taxonomy" id="2608987"/>
    <lineage>
        <taxon>Bacteria</taxon>
        <taxon>Pseudomonadati</taxon>
        <taxon>Pseudomonadota</taxon>
        <taxon>Alphaproteobacteria</taxon>
        <taxon>Hyphomicrobiales</taxon>
        <taxon>Segnochrobactraceae</taxon>
        <taxon>Segnochrobactrum</taxon>
    </lineage>
</organism>
<comment type="cofactor">
    <cofactor evidence="14">
        <name>FAD</name>
        <dbReference type="ChEBI" id="CHEBI:57692"/>
    </cofactor>
    <cofactor evidence="14">
        <name>FMN</name>
        <dbReference type="ChEBI" id="CHEBI:58210"/>
    </cofactor>
</comment>
<keyword evidence="3 14" id="KW-0349">Heme</keyword>
<dbReference type="InterPro" id="IPR017927">
    <property type="entry name" value="FAD-bd_FR_type"/>
</dbReference>
<proteinExistence type="inferred from homology"/>
<dbReference type="Gene3D" id="3.40.50.360">
    <property type="match status" value="1"/>
</dbReference>
<dbReference type="SUPFAM" id="SSF48264">
    <property type="entry name" value="Cytochrome P450"/>
    <property type="match status" value="1"/>
</dbReference>
<dbReference type="InterPro" id="IPR017938">
    <property type="entry name" value="Riboflavin_synthase-like_b-brl"/>
</dbReference>
<keyword evidence="19" id="KW-1185">Reference proteome</keyword>
<dbReference type="EMBL" id="VWNA01000001">
    <property type="protein sequence ID" value="MQT12373.1"/>
    <property type="molecule type" value="Genomic_DNA"/>
</dbReference>
<comment type="cofactor">
    <cofactor evidence="14 15">
        <name>heme</name>
        <dbReference type="ChEBI" id="CHEBI:30413"/>
    </cofactor>
</comment>
<evidence type="ECO:0000256" key="13">
    <source>
        <dbReference type="ARBA" id="ARBA00049342"/>
    </source>
</evidence>
<evidence type="ECO:0000256" key="9">
    <source>
        <dbReference type="ARBA" id="ARBA00022982"/>
    </source>
</evidence>
<evidence type="ECO:0000256" key="7">
    <source>
        <dbReference type="ARBA" id="ARBA00022827"/>
    </source>
</evidence>
<dbReference type="GO" id="GO:0010181">
    <property type="term" value="F:FMN binding"/>
    <property type="evidence" value="ECO:0007669"/>
    <property type="project" value="UniProtKB-UniRule"/>
</dbReference>
<comment type="catalytic activity">
    <reaction evidence="14">
        <text>an organic molecule + reduced [NADPH--hemoprotein reductase] + O2 = an alcohol + oxidized [NADPH--hemoprotein reductase] + H2O + H(+)</text>
        <dbReference type="Rhea" id="RHEA:17149"/>
        <dbReference type="Rhea" id="RHEA-COMP:11964"/>
        <dbReference type="Rhea" id="RHEA-COMP:11965"/>
        <dbReference type="ChEBI" id="CHEBI:15377"/>
        <dbReference type="ChEBI" id="CHEBI:15378"/>
        <dbReference type="ChEBI" id="CHEBI:15379"/>
        <dbReference type="ChEBI" id="CHEBI:30879"/>
        <dbReference type="ChEBI" id="CHEBI:57618"/>
        <dbReference type="ChEBI" id="CHEBI:58210"/>
        <dbReference type="ChEBI" id="CHEBI:142491"/>
        <dbReference type="EC" id="1.14.14.1"/>
    </reaction>
</comment>
<dbReference type="GO" id="GO:0005506">
    <property type="term" value="F:iron ion binding"/>
    <property type="evidence" value="ECO:0007669"/>
    <property type="project" value="UniProtKB-UniRule"/>
</dbReference>
<dbReference type="PROSITE" id="PS51384">
    <property type="entry name" value="FAD_FR"/>
    <property type="match status" value="1"/>
</dbReference>
<dbReference type="GO" id="GO:0070330">
    <property type="term" value="F:aromatase activity"/>
    <property type="evidence" value="ECO:0007669"/>
    <property type="project" value="UniProtKB-UniRule"/>
</dbReference>
<dbReference type="InterPro" id="IPR017972">
    <property type="entry name" value="Cyt_P450_CS"/>
</dbReference>
<evidence type="ECO:0000313" key="19">
    <source>
        <dbReference type="Proteomes" id="UP000332515"/>
    </source>
</evidence>
<dbReference type="PROSITE" id="PS00086">
    <property type="entry name" value="CYTOCHROME_P450"/>
    <property type="match status" value="1"/>
</dbReference>
<keyword evidence="5 14" id="KW-0288">FMN</keyword>
<keyword evidence="7 14" id="KW-0274">FAD</keyword>
<dbReference type="InterPro" id="IPR001094">
    <property type="entry name" value="Flavdoxin-like"/>
</dbReference>
<keyword evidence="12 14" id="KW-0503">Monooxygenase</keyword>
<evidence type="ECO:0000256" key="1">
    <source>
        <dbReference type="ARBA" id="ARBA00010018"/>
    </source>
</evidence>
<dbReference type="Gene3D" id="1.20.990.10">
    <property type="entry name" value="NADPH-cytochrome p450 Reductase, Chain A, domain 3"/>
    <property type="match status" value="1"/>
</dbReference>
<keyword evidence="8 14" id="KW-0521">NADP</keyword>
<evidence type="ECO:0000256" key="3">
    <source>
        <dbReference type="ARBA" id="ARBA00022617"/>
    </source>
</evidence>
<name>A0A6A7Y0H7_9HYPH</name>
<comment type="similarity">
    <text evidence="1 14">In the N-terminal section; belongs to the cytochrome P450 family.</text>
</comment>
<feature type="domain" description="Flavodoxin-like" evidence="16">
    <location>
        <begin position="584"/>
        <end position="724"/>
    </location>
</feature>
<dbReference type="EC" id="1.14.14.1" evidence="14"/>
<accession>A0A6A7Y0H7</accession>
<sequence>MSETAAPSMKTVELLLPTGSVRAGWFPGASREAVVAALKQAARLEADAEPHFETEDGIAVAVDDSLPGGIRLRLAAGQSPAAGASEIIPVPGPRSYPFVGNLPEFRRADGMMASIAHMHAEFGDLVAFKAPGAVIYFCSDAEMVSEVRNNPDIFAKIISGRNGLATLSREGAGNGLFTSSDNDPIWHQAHRILSPAFGASALKNYYGRILAVSDDLLAYLDALEPGQSFLATDLMTRMTFEAISYAAFNKRYGSIGAAELPPFVAAMNVVLSDAMAAQSRVLPEIFYREAHRERDAANQVLMEEVDAIVRDRRAAMERGEPVPTDLLQIMLTTPDRITGLKLPDSNIRNQLITFLIAGHETTSGLLSYTLYHLWKNPQVMEKLIAEADAVLGRDYSYRPTYEDCAKLDYAQRVLKEALRLTPTAPMIMRQVMRDTTIGGRYQLKAGHKIGLSLQVLHRHPHYWGENADSFDPDRFLPEAEAARHPDAYHPFGMGMRACIGFQFALLEAKMVLARFAQRFVAKPLDPKYVLREKQTLTIKPDHLDMVVERRPETKGRFPAKTAPSAVAAPVAVEAGPGGGPGRPMLVLYGSNMGSCRDIAVALTQQAGQRGYAPVLRALDEQAGQPCPTDGPVVIVTSTYNGTPPDNAAAFAKAIADAPADTYHGVRYAVLGCGNRQWHQTFQKFPKEIDTRLQALGGEPIVEIGVADADGDFEGAVEAWTQAFWSAVGTGSSAAPAAEVDDLAPTVRVDNANLAGPAAHTFADRTRLEQDSFLAPVTVNRELQAAGSSASTHHLEITLPAGIGYKAGDHLGVFPHNAADVVAAVAERCRLDLSATVVLSPAGAAASEDQGLPFGVPVAVGDLLANYVDLTGPVTRRDLRAWAKTADCPPDKARLQAWLADVPGLVGGRKPRLTDLLAEVPSVRLDLATLLSVRPTLKPRYYSISSSPLLSPEHCSITVGVQHFKGADGVDRKGLCSSYLADTAEGATLRVVVKDTGSTFRLPEDPLAPIILVGPGTGLAPLRGFLQERHALRARGIAVGRSLLFFGCRSEADYLYREELEGYEKEGTLSLLAVGFSRLPDQPKTYVQDLIRAQAPLVAETLAAGASVFVCGNARGMAPDVRKAFTDIVGGDAAIARLDADGRYHQDVWANA</sequence>
<dbReference type="RefSeq" id="WP_153479648.1">
    <property type="nucleotide sequence ID" value="NZ_VWNA01000001.1"/>
</dbReference>
<comment type="caution">
    <text evidence="18">The sequence shown here is derived from an EMBL/GenBank/DDBJ whole genome shotgun (WGS) entry which is preliminary data.</text>
</comment>
<dbReference type="PIRSF" id="PIRSF000209">
    <property type="entry name" value="Bifunctional_P450_P450R"/>
    <property type="match status" value="1"/>
</dbReference>
<dbReference type="InterPro" id="IPR023206">
    <property type="entry name" value="Bifunctional_P450_P450_red"/>
</dbReference>
<evidence type="ECO:0000313" key="18">
    <source>
        <dbReference type="EMBL" id="MQT12373.1"/>
    </source>
</evidence>
<evidence type="ECO:0000256" key="11">
    <source>
        <dbReference type="ARBA" id="ARBA00023004"/>
    </source>
</evidence>
<dbReference type="Gene3D" id="1.10.630.10">
    <property type="entry name" value="Cytochrome P450"/>
    <property type="match status" value="1"/>
</dbReference>
<dbReference type="Gene3D" id="3.40.50.80">
    <property type="entry name" value="Nucleotide-binding domain of ferredoxin-NADP reductase (FNR) module"/>
    <property type="match status" value="1"/>
</dbReference>
<comment type="catalytic activity">
    <reaction evidence="13 14">
        <text>2 oxidized [cytochrome P450] + NADPH = 2 reduced [cytochrome P450] + NADP(+) + H(+)</text>
        <dbReference type="Rhea" id="RHEA:24040"/>
        <dbReference type="Rhea" id="RHEA-COMP:14627"/>
        <dbReference type="Rhea" id="RHEA-COMP:14628"/>
        <dbReference type="ChEBI" id="CHEBI:15378"/>
        <dbReference type="ChEBI" id="CHEBI:55376"/>
        <dbReference type="ChEBI" id="CHEBI:57783"/>
        <dbReference type="ChEBI" id="CHEBI:58349"/>
        <dbReference type="ChEBI" id="CHEBI:60344"/>
        <dbReference type="EC" id="1.6.2.4"/>
    </reaction>
</comment>
<protein>
    <recommendedName>
        <fullName evidence="14">Bifunctional cytochrome P450/NADPH--P450 reductase</fullName>
    </recommendedName>
    <domain>
        <recommendedName>
            <fullName evidence="14">Cytochrome P450</fullName>
            <ecNumber evidence="14">1.14.14.1</ecNumber>
        </recommendedName>
    </domain>
    <domain>
        <recommendedName>
            <fullName evidence="14">NADPH--cytochrome P450 reductase</fullName>
            <ecNumber evidence="14">1.6.2.4</ecNumber>
        </recommendedName>
    </domain>
</protein>
<dbReference type="GO" id="GO:0020037">
    <property type="term" value="F:heme binding"/>
    <property type="evidence" value="ECO:0007669"/>
    <property type="project" value="UniProtKB-UniRule"/>
</dbReference>
<keyword evidence="2 14" id="KW-0813">Transport</keyword>
<dbReference type="Pfam" id="PF00175">
    <property type="entry name" value="NAD_binding_1"/>
    <property type="match status" value="1"/>
</dbReference>
<feature type="binding site" description="axial binding residue" evidence="15">
    <location>
        <position position="498"/>
    </location>
    <ligand>
        <name>heme</name>
        <dbReference type="ChEBI" id="CHEBI:30413"/>
    </ligand>
    <ligandPart>
        <name>Fe</name>
        <dbReference type="ChEBI" id="CHEBI:18248"/>
    </ligandPart>
</feature>
<dbReference type="EC" id="1.6.2.4" evidence="14"/>
<evidence type="ECO:0000256" key="14">
    <source>
        <dbReference type="PIRNR" id="PIRNR000209"/>
    </source>
</evidence>
<dbReference type="InterPro" id="IPR003097">
    <property type="entry name" value="CysJ-like_FAD-binding"/>
</dbReference>
<dbReference type="PANTHER" id="PTHR19384">
    <property type="entry name" value="NITRIC OXIDE SYNTHASE-RELATED"/>
    <property type="match status" value="1"/>
</dbReference>
<dbReference type="AlphaFoldDB" id="A0A6A7Y0H7"/>
<evidence type="ECO:0000256" key="6">
    <source>
        <dbReference type="ARBA" id="ARBA00022723"/>
    </source>
</evidence>
<keyword evidence="6 14" id="KW-0479">Metal-binding</keyword>
<dbReference type="Pfam" id="PF00258">
    <property type="entry name" value="Flavodoxin_1"/>
    <property type="match status" value="1"/>
</dbReference>
<dbReference type="PRINTS" id="PR00369">
    <property type="entry name" value="FLAVODOXIN"/>
</dbReference>
<dbReference type="GO" id="GO:0005829">
    <property type="term" value="C:cytosol"/>
    <property type="evidence" value="ECO:0007669"/>
    <property type="project" value="TreeGrafter"/>
</dbReference>
<evidence type="ECO:0000259" key="17">
    <source>
        <dbReference type="PROSITE" id="PS51384"/>
    </source>
</evidence>
<evidence type="ECO:0000256" key="5">
    <source>
        <dbReference type="ARBA" id="ARBA00022643"/>
    </source>
</evidence>
<evidence type="ECO:0000256" key="8">
    <source>
        <dbReference type="ARBA" id="ARBA00022857"/>
    </source>
</evidence>
<dbReference type="SUPFAM" id="SSF63380">
    <property type="entry name" value="Riboflavin synthase domain-like"/>
    <property type="match status" value="1"/>
</dbReference>
<evidence type="ECO:0000256" key="15">
    <source>
        <dbReference type="PIRSR" id="PIRSR000209-1"/>
    </source>
</evidence>
<reference evidence="18 19" key="1">
    <citation type="submission" date="2019-09" db="EMBL/GenBank/DDBJ databases">
        <title>Segnochrobactrum spirostomi gen. nov., sp. nov., isolated from the ciliate Spirostomum cf. yagiui and description of a novel family, Segnochrobactraceae fam. nov. within the order Rhizobiales of the class Alphaproteobacteria.</title>
        <authorList>
            <person name="Akter S."/>
            <person name="Shazib S.U.A."/>
            <person name="Shin M.K."/>
        </authorList>
    </citation>
    <scope>NUCLEOTIDE SEQUENCE [LARGE SCALE GENOMIC DNA]</scope>
    <source>
        <strain evidence="18 19">Sp-1</strain>
    </source>
</reference>
<dbReference type="InterPro" id="IPR023173">
    <property type="entry name" value="NADPH_Cyt_P450_Rdtase_alpha"/>
</dbReference>
<evidence type="ECO:0000256" key="2">
    <source>
        <dbReference type="ARBA" id="ARBA00022448"/>
    </source>
</evidence>
<keyword evidence="4 14" id="KW-0285">Flavoprotein</keyword>
<dbReference type="InterPro" id="IPR001709">
    <property type="entry name" value="Flavoprot_Pyr_Nucl_cyt_Rdtase"/>
</dbReference>
<dbReference type="PANTHER" id="PTHR19384:SF17">
    <property type="entry name" value="NADPH--CYTOCHROME P450 REDUCTASE"/>
    <property type="match status" value="1"/>
</dbReference>
<keyword evidence="10 14" id="KW-0560">Oxidoreductase</keyword>
<dbReference type="GO" id="GO:0050660">
    <property type="term" value="F:flavin adenine dinucleotide binding"/>
    <property type="evidence" value="ECO:0007669"/>
    <property type="project" value="TreeGrafter"/>
</dbReference>
<evidence type="ECO:0000256" key="4">
    <source>
        <dbReference type="ARBA" id="ARBA00022630"/>
    </source>
</evidence>
<evidence type="ECO:0000259" key="16">
    <source>
        <dbReference type="PROSITE" id="PS50902"/>
    </source>
</evidence>
<dbReference type="Pfam" id="PF00667">
    <property type="entry name" value="FAD_binding_1"/>
    <property type="match status" value="1"/>
</dbReference>
<evidence type="ECO:0000256" key="12">
    <source>
        <dbReference type="ARBA" id="ARBA00023033"/>
    </source>
</evidence>
<dbReference type="InterPro" id="IPR036396">
    <property type="entry name" value="Cyt_P450_sf"/>
</dbReference>
<dbReference type="Gene3D" id="2.40.30.10">
    <property type="entry name" value="Translation factors"/>
    <property type="match status" value="1"/>
</dbReference>